<dbReference type="FunFam" id="3.40.50.300:FF:000213">
    <property type="entry name" value="ATP-dependent protease ATPase subunit HslU"/>
    <property type="match status" value="1"/>
</dbReference>
<keyword evidence="6 7" id="KW-0143">Chaperone</keyword>
<reference evidence="12 14" key="3">
    <citation type="submission" date="2024-08" db="EMBL/GenBank/DDBJ databases">
        <authorList>
            <person name="Wei W."/>
        </authorList>
    </citation>
    <scope>NUCLEOTIDE SEQUENCE [LARGE SCALE GENOMIC DNA]</scope>
    <source>
        <strain evidence="12 14">XU2</strain>
    </source>
</reference>
<dbReference type="PANTHER" id="PTHR48102">
    <property type="entry name" value="ATP-DEPENDENT CLP PROTEASE ATP-BINDING SUBUNIT CLPX-LIKE, MITOCHONDRIAL-RELATED"/>
    <property type="match status" value="1"/>
</dbReference>
<comment type="subunit">
    <text evidence="7">A double ring-shaped homohexamer of HslV is capped on each side by a ring-shaped HslU homohexamer. The assembly of the HslU/HslV complex is dependent on binding of ATP.</text>
</comment>
<dbReference type="GO" id="GO:0043335">
    <property type="term" value="P:protein unfolding"/>
    <property type="evidence" value="ECO:0007669"/>
    <property type="project" value="UniProtKB-UniRule"/>
</dbReference>
<gene>
    <name evidence="7 11" type="primary">hslU</name>
    <name evidence="12" type="ORF">ACD591_02370</name>
    <name evidence="11" type="ORF">FOE74_07270</name>
</gene>
<keyword evidence="12" id="KW-0378">Hydrolase</keyword>
<dbReference type="GO" id="GO:0009376">
    <property type="term" value="C:HslUV protease complex"/>
    <property type="evidence" value="ECO:0007669"/>
    <property type="project" value="UniProtKB-UniRule"/>
</dbReference>
<evidence type="ECO:0000256" key="5">
    <source>
        <dbReference type="ARBA" id="ARBA00022840"/>
    </source>
</evidence>
<dbReference type="Proteomes" id="UP001570846">
    <property type="component" value="Unassembled WGS sequence"/>
</dbReference>
<dbReference type="NCBIfam" id="TIGR00390">
    <property type="entry name" value="hslU"/>
    <property type="match status" value="1"/>
</dbReference>
<dbReference type="EMBL" id="JBGOGF010000001">
    <property type="protein sequence ID" value="MFA1770122.1"/>
    <property type="molecule type" value="Genomic_DNA"/>
</dbReference>
<feature type="region of interest" description="Disordered" evidence="8">
    <location>
        <begin position="154"/>
        <end position="173"/>
    </location>
</feature>
<accession>A0A5M8QL79</accession>
<dbReference type="Proteomes" id="UP000323866">
    <property type="component" value="Unassembled WGS sequence"/>
</dbReference>
<comment type="subcellular location">
    <subcellularLocation>
        <location evidence="1 7">Cytoplasm</location>
    </subcellularLocation>
</comment>
<evidence type="ECO:0000256" key="7">
    <source>
        <dbReference type="HAMAP-Rule" id="MF_00249"/>
    </source>
</evidence>
<dbReference type="EMBL" id="VKKZ01000019">
    <property type="protein sequence ID" value="KAA6435734.1"/>
    <property type="molecule type" value="Genomic_DNA"/>
</dbReference>
<dbReference type="NCBIfam" id="NF003544">
    <property type="entry name" value="PRK05201.1"/>
    <property type="match status" value="1"/>
</dbReference>
<evidence type="ECO:0000313" key="14">
    <source>
        <dbReference type="Proteomes" id="UP001570846"/>
    </source>
</evidence>
<evidence type="ECO:0000313" key="12">
    <source>
        <dbReference type="EMBL" id="MFA1770122.1"/>
    </source>
</evidence>
<dbReference type="PANTHER" id="PTHR48102:SF3">
    <property type="entry name" value="ATP-DEPENDENT PROTEASE ATPASE SUBUNIT HSLU"/>
    <property type="match status" value="1"/>
</dbReference>
<dbReference type="OrthoDB" id="9804062at2"/>
<dbReference type="GO" id="GO:0005524">
    <property type="term" value="F:ATP binding"/>
    <property type="evidence" value="ECO:0007669"/>
    <property type="project" value="UniProtKB-UniRule"/>
</dbReference>
<dbReference type="GO" id="GO:0036402">
    <property type="term" value="F:proteasome-activating activity"/>
    <property type="evidence" value="ECO:0007669"/>
    <property type="project" value="UniProtKB-UniRule"/>
</dbReference>
<reference evidence="11 13" key="2">
    <citation type="submission" date="2019-09" db="EMBL/GenBank/DDBJ databases">
        <title>A bacterium isolated from glacier soil.</title>
        <authorList>
            <person name="Liu Q."/>
        </authorList>
    </citation>
    <scope>NUCLEOTIDE SEQUENCE [LARGE SCALE GENOMIC DNA]</scope>
    <source>
        <strain evidence="11 13">MDT1-10-3</strain>
    </source>
</reference>
<evidence type="ECO:0000313" key="11">
    <source>
        <dbReference type="EMBL" id="KAA6435734.1"/>
    </source>
</evidence>
<feature type="binding site" evidence="7">
    <location>
        <begin position="64"/>
        <end position="69"/>
    </location>
    <ligand>
        <name>ATP</name>
        <dbReference type="ChEBI" id="CHEBI:30616"/>
    </ligand>
</feature>
<evidence type="ECO:0000259" key="9">
    <source>
        <dbReference type="SMART" id="SM00382"/>
    </source>
</evidence>
<evidence type="ECO:0000256" key="4">
    <source>
        <dbReference type="ARBA" id="ARBA00022741"/>
    </source>
</evidence>
<dbReference type="RefSeq" id="WP_149097925.1">
    <property type="nucleotide sequence ID" value="NZ_BMMG01000002.1"/>
</dbReference>
<keyword evidence="14" id="KW-1185">Reference proteome</keyword>
<sequence>MLDPTKYLTPRQIVAELDKYIIGQQDAKKNVAIALRNRWRRMHADPEMQKEIIPNNILMIGATGVGKTEIARRLASIADAPFVKVEASKFTEVGYVGRDVESMVRDLVEQAVNMVKTRKKEDVKQQAALMVEEVILDALIPPINQPASRDGMLGFGGSASTSSDMPDSDQELNERTRERFREKIRNGELEDRKIDIKISQHPASGVGVMGPGMDEMQMAGIQEMIGNMMPKKTKKRKVTIAEARKILLEEEAAKLIDMDEVKEEAIQKAENAGIIFIDEIDKVASASGKGGSGPDVSREGVQRDLLPIVEGSTVNTKYGVIKTDHILFIAAGAFHVAKPSDLIPELQGRFPIRVELQSLSKDDFYQILKYPKNALTKQYEELLRAEGVELSFTDESLHKLAEISFEVNAEVENIGARRLQTVMSRLLNDILFDVPDTIPVNAHLMVTPELVEERLRDMVKNRDLSQYIL</sequence>
<evidence type="ECO:0000256" key="2">
    <source>
        <dbReference type="ARBA" id="ARBA00009771"/>
    </source>
</evidence>
<keyword evidence="3 7" id="KW-0963">Cytoplasm</keyword>
<feature type="domain" description="Clp ATPase C-terminal" evidence="10">
    <location>
        <begin position="359"/>
        <end position="455"/>
    </location>
</feature>
<comment type="function">
    <text evidence="7">ATPase subunit of a proteasome-like degradation complex; this subunit has chaperone activity. The binding of ATP and its subsequent hydrolysis by HslU are essential for unfolding of protein substrates subsequently hydrolyzed by HslV. HslU recognizes the N-terminal part of its protein substrates and unfolds these before they are guided to HslV for hydrolysis.</text>
</comment>
<keyword evidence="11" id="KW-0645">Protease</keyword>
<keyword evidence="5 7" id="KW-0067">ATP-binding</keyword>
<feature type="binding site" evidence="7">
    <location>
        <position position="278"/>
    </location>
    <ligand>
        <name>ATP</name>
        <dbReference type="ChEBI" id="CHEBI:30616"/>
    </ligand>
</feature>
<dbReference type="InterPro" id="IPR004491">
    <property type="entry name" value="HslU"/>
</dbReference>
<feature type="binding site" evidence="7">
    <location>
        <position position="22"/>
    </location>
    <ligand>
        <name>ATP</name>
        <dbReference type="ChEBI" id="CHEBI:30616"/>
    </ligand>
</feature>
<dbReference type="Pfam" id="PF07724">
    <property type="entry name" value="AAA_2"/>
    <property type="match status" value="1"/>
</dbReference>
<dbReference type="InterPro" id="IPR003959">
    <property type="entry name" value="ATPase_AAA_core"/>
</dbReference>
<reference evidence="11 13" key="1">
    <citation type="submission" date="2019-07" db="EMBL/GenBank/DDBJ databases">
        <authorList>
            <person name="Qu J.-H."/>
        </authorList>
    </citation>
    <scope>NUCLEOTIDE SEQUENCE [LARGE SCALE GENOMIC DNA]</scope>
    <source>
        <strain evidence="11 13">MDT1-10-3</strain>
    </source>
</reference>
<dbReference type="CDD" id="cd19498">
    <property type="entry name" value="RecA-like_HslU"/>
    <property type="match status" value="1"/>
</dbReference>
<dbReference type="GO" id="GO:0016887">
    <property type="term" value="F:ATP hydrolysis activity"/>
    <property type="evidence" value="ECO:0007669"/>
    <property type="project" value="InterPro"/>
</dbReference>
<dbReference type="InterPro" id="IPR027417">
    <property type="entry name" value="P-loop_NTPase"/>
</dbReference>
<dbReference type="GO" id="GO:0008233">
    <property type="term" value="F:peptidase activity"/>
    <property type="evidence" value="ECO:0007669"/>
    <property type="project" value="UniProtKB-KW"/>
</dbReference>
<dbReference type="SMART" id="SM01086">
    <property type="entry name" value="ClpB_D2-small"/>
    <property type="match status" value="1"/>
</dbReference>
<dbReference type="InterPro" id="IPR019489">
    <property type="entry name" value="Clp_ATPase_C"/>
</dbReference>
<comment type="similarity">
    <text evidence="2 7">Belongs to the ClpX chaperone family. HslU subfamily.</text>
</comment>
<feature type="binding site" evidence="7">
    <location>
        <position position="417"/>
    </location>
    <ligand>
        <name>ATP</name>
        <dbReference type="ChEBI" id="CHEBI:30616"/>
    </ligand>
</feature>
<dbReference type="HAMAP" id="MF_00249">
    <property type="entry name" value="HslU"/>
    <property type="match status" value="1"/>
</dbReference>
<evidence type="ECO:0000256" key="3">
    <source>
        <dbReference type="ARBA" id="ARBA00022490"/>
    </source>
</evidence>
<comment type="caution">
    <text evidence="11">The sequence shown here is derived from an EMBL/GenBank/DDBJ whole genome shotgun (WGS) entry which is preliminary data.</text>
</comment>
<dbReference type="SUPFAM" id="SSF52540">
    <property type="entry name" value="P-loop containing nucleoside triphosphate hydrolases"/>
    <property type="match status" value="1"/>
</dbReference>
<evidence type="ECO:0000313" key="13">
    <source>
        <dbReference type="Proteomes" id="UP000323866"/>
    </source>
</evidence>
<organism evidence="11 13">
    <name type="scientific">Rufibacter glacialis</name>
    <dbReference type="NCBI Taxonomy" id="1259555"/>
    <lineage>
        <taxon>Bacteria</taxon>
        <taxon>Pseudomonadati</taxon>
        <taxon>Bacteroidota</taxon>
        <taxon>Cytophagia</taxon>
        <taxon>Cytophagales</taxon>
        <taxon>Hymenobacteraceae</taxon>
        <taxon>Rufibacter</taxon>
    </lineage>
</organism>
<evidence type="ECO:0000256" key="8">
    <source>
        <dbReference type="SAM" id="MobiDB-lite"/>
    </source>
</evidence>
<dbReference type="Pfam" id="PF00004">
    <property type="entry name" value="AAA"/>
    <property type="match status" value="1"/>
</dbReference>
<dbReference type="InterPro" id="IPR003593">
    <property type="entry name" value="AAA+_ATPase"/>
</dbReference>
<proteinExistence type="inferred from homology"/>
<dbReference type="Gene3D" id="1.10.8.60">
    <property type="match status" value="1"/>
</dbReference>
<evidence type="ECO:0000259" key="10">
    <source>
        <dbReference type="SMART" id="SM01086"/>
    </source>
</evidence>
<dbReference type="SMART" id="SM00382">
    <property type="entry name" value="AAA"/>
    <property type="match status" value="1"/>
</dbReference>
<dbReference type="InterPro" id="IPR050052">
    <property type="entry name" value="ATP-dep_Clp_protease_ClpX"/>
</dbReference>
<evidence type="ECO:0000256" key="1">
    <source>
        <dbReference type="ARBA" id="ARBA00004496"/>
    </source>
</evidence>
<protein>
    <recommendedName>
        <fullName evidence="7">ATP-dependent protease ATPase subunit HslU</fullName>
    </recommendedName>
    <alternativeName>
        <fullName evidence="7">Unfoldase HslU</fullName>
    </alternativeName>
</protein>
<dbReference type="Gene3D" id="3.40.50.300">
    <property type="entry name" value="P-loop containing nucleotide triphosphate hydrolases"/>
    <property type="match status" value="2"/>
</dbReference>
<keyword evidence="4 7" id="KW-0547">Nucleotide-binding</keyword>
<name>A0A5M8QL79_9BACT</name>
<evidence type="ECO:0000256" key="6">
    <source>
        <dbReference type="ARBA" id="ARBA00023186"/>
    </source>
</evidence>
<dbReference type="AlphaFoldDB" id="A0A5M8QL79"/>
<dbReference type="FunFam" id="3.40.50.300:FF:000220">
    <property type="entry name" value="ATP-dependent protease ATPase subunit HslU"/>
    <property type="match status" value="1"/>
</dbReference>
<feature type="binding site" evidence="7">
    <location>
        <position position="345"/>
    </location>
    <ligand>
        <name>ATP</name>
        <dbReference type="ChEBI" id="CHEBI:30616"/>
    </ligand>
</feature>
<feature type="domain" description="AAA+ ATPase" evidence="9">
    <location>
        <begin position="53"/>
        <end position="356"/>
    </location>
</feature>